<proteinExistence type="predicted"/>
<accession>A0ABR7YR88</accession>
<sequence length="334" mass="40230">MKKRILFIAPDDYNLYKLVQKNLEFLDFEVTTVLRDSVKFKYESIFQRLFNLYRKVVDGNSNYKLELKRAHVAENLAKRIDEYEKFDYCLVLRADYFHRDVLVKAKEKSNYMVAYHYDGLKRNPSIYERIPLFDSFFVFDKDDVQADGKFKTYLSHNFYFDYYNVQQIDTSYDIYFLGYYAKSREKLLLDFFEMAKGCLGRVRFEIRFQPENLHHMPAYGQRGIECLTDLVPFEEYLERVEKAKVIVDFVISDHTGLSFRIFEGLKYRKKVITTNVNVVKYDFYTPDNFYVLRSDTLNEIELLKFVGTPYKPIDESIRLKYSFSYWIKHILNIK</sequence>
<evidence type="ECO:0008006" key="3">
    <source>
        <dbReference type="Google" id="ProtNLM"/>
    </source>
</evidence>
<keyword evidence="2" id="KW-1185">Reference proteome</keyword>
<reference evidence="1 2" key="1">
    <citation type="submission" date="2020-08" db="EMBL/GenBank/DDBJ databases">
        <title>Sphingobacterium sp. DN00404 isolated from aquaculture water.</title>
        <authorList>
            <person name="Zhang M."/>
        </authorList>
    </citation>
    <scope>NUCLEOTIDE SEQUENCE [LARGE SCALE GENOMIC DNA]</scope>
    <source>
        <strain evidence="1 2">DN00404</strain>
    </source>
</reference>
<protein>
    <recommendedName>
        <fullName evidence="3">Lipopolysaccharide biosynthesis protein</fullName>
    </recommendedName>
</protein>
<evidence type="ECO:0000313" key="1">
    <source>
        <dbReference type="EMBL" id="MBD1433815.1"/>
    </source>
</evidence>
<gene>
    <name evidence="1" type="ORF">H8B06_13340</name>
</gene>
<organism evidence="1 2">
    <name type="scientific">Sphingobacterium micropteri</name>
    <dbReference type="NCBI Taxonomy" id="2763501"/>
    <lineage>
        <taxon>Bacteria</taxon>
        <taxon>Pseudomonadati</taxon>
        <taxon>Bacteroidota</taxon>
        <taxon>Sphingobacteriia</taxon>
        <taxon>Sphingobacteriales</taxon>
        <taxon>Sphingobacteriaceae</taxon>
        <taxon>Sphingobacterium</taxon>
    </lineage>
</organism>
<name>A0ABR7YR88_9SPHI</name>
<comment type="caution">
    <text evidence="1">The sequence shown here is derived from an EMBL/GenBank/DDBJ whole genome shotgun (WGS) entry which is preliminary data.</text>
</comment>
<evidence type="ECO:0000313" key="2">
    <source>
        <dbReference type="Proteomes" id="UP000602759"/>
    </source>
</evidence>
<dbReference type="EMBL" id="JACOIK010000009">
    <property type="protein sequence ID" value="MBD1433815.1"/>
    <property type="molecule type" value="Genomic_DNA"/>
</dbReference>
<dbReference type="Proteomes" id="UP000602759">
    <property type="component" value="Unassembled WGS sequence"/>
</dbReference>
<dbReference type="RefSeq" id="WP_190994770.1">
    <property type="nucleotide sequence ID" value="NZ_JACOIK010000009.1"/>
</dbReference>